<evidence type="ECO:0000256" key="8">
    <source>
        <dbReference type="ARBA" id="ARBA00022989"/>
    </source>
</evidence>
<dbReference type="STRING" id="867345.SAMN05421693_11429"/>
<evidence type="ECO:0000256" key="4">
    <source>
        <dbReference type="ARBA" id="ARBA00022670"/>
    </source>
</evidence>
<keyword evidence="3" id="KW-1003">Cell membrane</keyword>
<comment type="similarity">
    <text evidence="2">Belongs to the peptidase S49 family.</text>
</comment>
<keyword evidence="6" id="KW-0378">Hydrolase</keyword>
<feature type="domain" description="Peptidase S49" evidence="11">
    <location>
        <begin position="155"/>
        <end position="294"/>
    </location>
</feature>
<name>A0A1H9CK58_9GAMM</name>
<evidence type="ECO:0000256" key="10">
    <source>
        <dbReference type="SAM" id="MobiDB-lite"/>
    </source>
</evidence>
<dbReference type="Proteomes" id="UP000199496">
    <property type="component" value="Unassembled WGS sequence"/>
</dbReference>
<sequence>MEFLYEYGLFLAKAVTFLVAALILLGSITAAASGSRERGQENLNIRHLNQRYRDMEKALGEHLKTPRTLGQRLKRLGRKSEDNPPAPPPDPDRSRVFVLRFQGDIRASRVDNLREEVSAILTQARKDLDQVVICLESSGGMVPHYGLAASQLIRLRDAGLHLTVTVDRVAASGGYLMAAVAHRIVAAPFAIVGSIGVVAQLPNLHRWLKRREVDVELLTAGEYKRTLTVLGQNTPEGRAKFQQELDEVHALFKVFLGRYRSQLDLDRVATGEYWYGEQALPLNLIDALGTSDDELMGLSRKFDLYEVTYCRKQPLGKRFSGAVDGVLDRVMRLLGRT</sequence>
<dbReference type="Gene3D" id="3.90.226.10">
    <property type="entry name" value="2-enoyl-CoA Hydratase, Chain A, domain 1"/>
    <property type="match status" value="1"/>
</dbReference>
<dbReference type="GO" id="GO:0005886">
    <property type="term" value="C:plasma membrane"/>
    <property type="evidence" value="ECO:0007669"/>
    <property type="project" value="UniProtKB-SubCell"/>
</dbReference>
<dbReference type="SUPFAM" id="SSF52096">
    <property type="entry name" value="ClpP/crotonase"/>
    <property type="match status" value="1"/>
</dbReference>
<evidence type="ECO:0000259" key="11">
    <source>
        <dbReference type="Pfam" id="PF01343"/>
    </source>
</evidence>
<dbReference type="NCBIfam" id="NF008745">
    <property type="entry name" value="PRK11778.1"/>
    <property type="match status" value="1"/>
</dbReference>
<dbReference type="Pfam" id="PF01343">
    <property type="entry name" value="Peptidase_S49"/>
    <property type="match status" value="1"/>
</dbReference>
<proteinExistence type="inferred from homology"/>
<dbReference type="Gene3D" id="6.20.330.10">
    <property type="match status" value="1"/>
</dbReference>
<dbReference type="CDD" id="cd07023">
    <property type="entry name" value="S49_Sppa_N_C"/>
    <property type="match status" value="1"/>
</dbReference>
<feature type="region of interest" description="Disordered" evidence="10">
    <location>
        <begin position="70"/>
        <end position="94"/>
    </location>
</feature>
<evidence type="ECO:0000259" key="12">
    <source>
        <dbReference type="Pfam" id="PF08496"/>
    </source>
</evidence>
<evidence type="ECO:0000313" key="13">
    <source>
        <dbReference type="EMBL" id="SEQ01544.1"/>
    </source>
</evidence>
<keyword evidence="8" id="KW-1133">Transmembrane helix</keyword>
<dbReference type="PANTHER" id="PTHR42987:SF4">
    <property type="entry name" value="PROTEASE SOHB-RELATED"/>
    <property type="match status" value="1"/>
</dbReference>
<dbReference type="PANTHER" id="PTHR42987">
    <property type="entry name" value="PEPTIDASE S49"/>
    <property type="match status" value="1"/>
</dbReference>
<dbReference type="GO" id="GO:0004252">
    <property type="term" value="F:serine-type endopeptidase activity"/>
    <property type="evidence" value="ECO:0007669"/>
    <property type="project" value="InterPro"/>
</dbReference>
<keyword evidence="5" id="KW-0812">Transmembrane</keyword>
<evidence type="ECO:0000256" key="2">
    <source>
        <dbReference type="ARBA" id="ARBA00008683"/>
    </source>
</evidence>
<dbReference type="InterPro" id="IPR029045">
    <property type="entry name" value="ClpP/crotonase-like_dom_sf"/>
</dbReference>
<comment type="subcellular location">
    <subcellularLocation>
        <location evidence="1">Cell membrane</location>
    </subcellularLocation>
</comment>
<dbReference type="EMBL" id="FOFO01000014">
    <property type="protein sequence ID" value="SEQ01544.1"/>
    <property type="molecule type" value="Genomic_DNA"/>
</dbReference>
<evidence type="ECO:0000256" key="6">
    <source>
        <dbReference type="ARBA" id="ARBA00022801"/>
    </source>
</evidence>
<evidence type="ECO:0000256" key="3">
    <source>
        <dbReference type="ARBA" id="ARBA00022475"/>
    </source>
</evidence>
<dbReference type="Pfam" id="PF08496">
    <property type="entry name" value="Peptidase_S49_N"/>
    <property type="match status" value="1"/>
</dbReference>
<protein>
    <submittedName>
        <fullName evidence="13">Serine protease SohB</fullName>
    </submittedName>
</protein>
<keyword evidence="7" id="KW-0720">Serine protease</keyword>
<keyword evidence="4 13" id="KW-0645">Protease</keyword>
<dbReference type="InterPro" id="IPR047272">
    <property type="entry name" value="S49_SppA_C"/>
</dbReference>
<dbReference type="InterPro" id="IPR013703">
    <property type="entry name" value="Peptidase_S49_N_proteobac"/>
</dbReference>
<organism evidence="13 14">
    <name type="scientific">Ectothiorhodospira magna</name>
    <dbReference type="NCBI Taxonomy" id="867345"/>
    <lineage>
        <taxon>Bacteria</taxon>
        <taxon>Pseudomonadati</taxon>
        <taxon>Pseudomonadota</taxon>
        <taxon>Gammaproteobacteria</taxon>
        <taxon>Chromatiales</taxon>
        <taxon>Ectothiorhodospiraceae</taxon>
        <taxon>Ectothiorhodospira</taxon>
    </lineage>
</organism>
<evidence type="ECO:0000313" key="14">
    <source>
        <dbReference type="Proteomes" id="UP000199496"/>
    </source>
</evidence>
<dbReference type="InterPro" id="IPR002142">
    <property type="entry name" value="Peptidase_S49"/>
</dbReference>
<dbReference type="AlphaFoldDB" id="A0A1H9CK58"/>
<keyword evidence="9" id="KW-0472">Membrane</keyword>
<dbReference type="RefSeq" id="WP_090206443.1">
    <property type="nucleotide sequence ID" value="NZ_FOFO01000014.1"/>
</dbReference>
<gene>
    <name evidence="13" type="ORF">SAMN05421693_11429</name>
</gene>
<dbReference type="GO" id="GO:0006508">
    <property type="term" value="P:proteolysis"/>
    <property type="evidence" value="ECO:0007669"/>
    <property type="project" value="UniProtKB-KW"/>
</dbReference>
<dbReference type="OrthoDB" id="5614232at2"/>
<evidence type="ECO:0000256" key="9">
    <source>
        <dbReference type="ARBA" id="ARBA00023136"/>
    </source>
</evidence>
<reference evidence="13 14" key="1">
    <citation type="submission" date="2016-10" db="EMBL/GenBank/DDBJ databases">
        <authorList>
            <person name="de Groot N.N."/>
        </authorList>
    </citation>
    <scope>NUCLEOTIDE SEQUENCE [LARGE SCALE GENOMIC DNA]</scope>
    <source>
        <strain evidence="13 14">B7-7</strain>
    </source>
</reference>
<evidence type="ECO:0000256" key="7">
    <source>
        <dbReference type="ARBA" id="ARBA00022825"/>
    </source>
</evidence>
<feature type="domain" description="Peptidase S49 N-terminal proteobacteria" evidence="12">
    <location>
        <begin position="2"/>
        <end position="152"/>
    </location>
</feature>
<evidence type="ECO:0000256" key="1">
    <source>
        <dbReference type="ARBA" id="ARBA00004236"/>
    </source>
</evidence>
<evidence type="ECO:0000256" key="5">
    <source>
        <dbReference type="ARBA" id="ARBA00022692"/>
    </source>
</evidence>
<accession>A0A1H9CK58</accession>
<keyword evidence="14" id="KW-1185">Reference proteome</keyword>